<dbReference type="Pfam" id="PF02322">
    <property type="entry name" value="Cyt_bd_oxida_II"/>
    <property type="match status" value="1"/>
</dbReference>
<dbReference type="GO" id="GO:0019646">
    <property type="term" value="P:aerobic electron transport chain"/>
    <property type="evidence" value="ECO:0007669"/>
    <property type="project" value="TreeGrafter"/>
</dbReference>
<comment type="caution">
    <text evidence="13">The sequence shown here is derived from an EMBL/GenBank/DDBJ whole genome shotgun (WGS) entry which is preliminary data.</text>
</comment>
<gene>
    <name evidence="13" type="ORF">F4556_005393</name>
</gene>
<evidence type="ECO:0000313" key="14">
    <source>
        <dbReference type="Proteomes" id="UP000573327"/>
    </source>
</evidence>
<evidence type="ECO:0000256" key="12">
    <source>
        <dbReference type="SAM" id="Phobius"/>
    </source>
</evidence>
<comment type="subcellular location">
    <subcellularLocation>
        <location evidence="1">Cell membrane</location>
        <topology evidence="1">Multi-pass membrane protein</topology>
    </subcellularLocation>
</comment>
<feature type="transmembrane region" description="Helical" evidence="12">
    <location>
        <begin position="298"/>
        <end position="321"/>
    </location>
</feature>
<dbReference type="AlphaFoldDB" id="A0A7W7WK54"/>
<evidence type="ECO:0000256" key="9">
    <source>
        <dbReference type="ARBA" id="ARBA00022989"/>
    </source>
</evidence>
<dbReference type="Proteomes" id="UP000573327">
    <property type="component" value="Unassembled WGS sequence"/>
</dbReference>
<dbReference type="PANTHER" id="PTHR43141">
    <property type="entry name" value="CYTOCHROME BD2 SUBUNIT II"/>
    <property type="match status" value="1"/>
</dbReference>
<dbReference type="EC" id="1.10.3.-" evidence="13"/>
<evidence type="ECO:0000256" key="3">
    <source>
        <dbReference type="ARBA" id="ARBA00022448"/>
    </source>
</evidence>
<dbReference type="PIRSF" id="PIRSF000267">
    <property type="entry name" value="Cyt_oxidse_sub2"/>
    <property type="match status" value="1"/>
</dbReference>
<evidence type="ECO:0000256" key="10">
    <source>
        <dbReference type="ARBA" id="ARBA00023004"/>
    </source>
</evidence>
<evidence type="ECO:0000256" key="6">
    <source>
        <dbReference type="ARBA" id="ARBA00022692"/>
    </source>
</evidence>
<proteinExistence type="inferred from homology"/>
<dbReference type="InterPro" id="IPR003317">
    <property type="entry name" value="Cyt-d_oxidase_su2"/>
</dbReference>
<feature type="transmembrane region" description="Helical" evidence="12">
    <location>
        <begin position="82"/>
        <end position="99"/>
    </location>
</feature>
<feature type="transmembrane region" description="Helical" evidence="12">
    <location>
        <begin position="219"/>
        <end position="238"/>
    </location>
</feature>
<keyword evidence="6 12" id="KW-0812">Transmembrane</keyword>
<dbReference type="EMBL" id="JACHJR010000001">
    <property type="protein sequence ID" value="MBB4949858.1"/>
    <property type="molecule type" value="Genomic_DNA"/>
</dbReference>
<feature type="transmembrane region" description="Helical" evidence="12">
    <location>
        <begin position="194"/>
        <end position="213"/>
    </location>
</feature>
<feature type="transmembrane region" description="Helical" evidence="12">
    <location>
        <begin position="160"/>
        <end position="182"/>
    </location>
</feature>
<name>A0A7W7WK54_9ACTN</name>
<evidence type="ECO:0000256" key="1">
    <source>
        <dbReference type="ARBA" id="ARBA00004651"/>
    </source>
</evidence>
<evidence type="ECO:0000256" key="2">
    <source>
        <dbReference type="ARBA" id="ARBA00007543"/>
    </source>
</evidence>
<keyword evidence="3" id="KW-0813">Transport</keyword>
<dbReference type="GO" id="GO:0070069">
    <property type="term" value="C:cytochrome complex"/>
    <property type="evidence" value="ECO:0007669"/>
    <property type="project" value="TreeGrafter"/>
</dbReference>
<keyword evidence="13" id="KW-0560">Oxidoreductase</keyword>
<evidence type="ECO:0000256" key="11">
    <source>
        <dbReference type="ARBA" id="ARBA00023136"/>
    </source>
</evidence>
<feature type="transmembrane region" description="Helical" evidence="12">
    <location>
        <begin position="250"/>
        <end position="270"/>
    </location>
</feature>
<evidence type="ECO:0000256" key="7">
    <source>
        <dbReference type="ARBA" id="ARBA00022723"/>
    </source>
</evidence>
<evidence type="ECO:0000256" key="8">
    <source>
        <dbReference type="ARBA" id="ARBA00022982"/>
    </source>
</evidence>
<dbReference type="RefSeq" id="WP_184920513.1">
    <property type="nucleotide sequence ID" value="NZ_JACHJR010000001.1"/>
</dbReference>
<reference evidence="13 14" key="1">
    <citation type="submission" date="2020-08" db="EMBL/GenBank/DDBJ databases">
        <title>Sequencing the genomes of 1000 actinobacteria strains.</title>
        <authorList>
            <person name="Klenk H.-P."/>
        </authorList>
    </citation>
    <scope>NUCLEOTIDE SEQUENCE [LARGE SCALE GENOMIC DNA]</scope>
    <source>
        <strain evidence="13 14">DSM 44786</strain>
    </source>
</reference>
<keyword evidence="10" id="KW-0408">Iron</keyword>
<evidence type="ECO:0000256" key="5">
    <source>
        <dbReference type="ARBA" id="ARBA00022617"/>
    </source>
</evidence>
<comment type="similarity">
    <text evidence="2">Belongs to the cytochrome ubiquinol oxidase subunit 2 family.</text>
</comment>
<keyword evidence="8" id="KW-0249">Electron transport</keyword>
<keyword evidence="5" id="KW-0349">Heme</keyword>
<dbReference type="GO" id="GO:0016682">
    <property type="term" value="F:oxidoreductase activity, acting on diphenols and related substances as donors, oxygen as acceptor"/>
    <property type="evidence" value="ECO:0007669"/>
    <property type="project" value="TreeGrafter"/>
</dbReference>
<keyword evidence="4" id="KW-1003">Cell membrane</keyword>
<evidence type="ECO:0000256" key="4">
    <source>
        <dbReference type="ARBA" id="ARBA00022475"/>
    </source>
</evidence>
<protein>
    <submittedName>
        <fullName evidence="13">Cytochrome d ubiquinol oxidase subunit II</fullName>
        <ecNumber evidence="13">1.10.3.-</ecNumber>
    </submittedName>
</protein>
<dbReference type="GO" id="GO:0009055">
    <property type="term" value="F:electron transfer activity"/>
    <property type="evidence" value="ECO:0007669"/>
    <property type="project" value="TreeGrafter"/>
</dbReference>
<feature type="transmembrane region" description="Helical" evidence="12">
    <location>
        <begin position="6"/>
        <end position="36"/>
    </location>
</feature>
<dbReference type="NCBIfam" id="TIGR00203">
    <property type="entry name" value="cydB"/>
    <property type="match status" value="1"/>
</dbReference>
<accession>A0A7W7WK54</accession>
<sequence>MQLPDLWFVLIAFLWTGYFFLEGFDFGVGVLTGLLARDTRERGVLLATIGPVWDGNEVWMLTAVGATFAAFPDWYATLCSGFYLPILAVLCCLIIRGVALEYRHKREDERWKRTCDRCVFWTSLCCPALWGLIFADMVHGVPIGPDKNVTGSLLGLLQPYALLGALATLSLFTLHGALFAALKTTGVVRDRARARVRPLAALTTALVGAFLLWTQLHDGGSASGCLVSATAVLALAATAAPGTTRRDGRAFAVSALAVAATVATLFLALFPDVMPSSTDPALSLTVADSAAGPYTLTILTWVAGFMTPVVLGYQTWTYWVFRRRVG</sequence>
<dbReference type="GO" id="GO:0046872">
    <property type="term" value="F:metal ion binding"/>
    <property type="evidence" value="ECO:0007669"/>
    <property type="project" value="UniProtKB-KW"/>
</dbReference>
<keyword evidence="14" id="KW-1185">Reference proteome</keyword>
<organism evidence="13 14">
    <name type="scientific">Kitasatospora gansuensis</name>
    <dbReference type="NCBI Taxonomy" id="258050"/>
    <lineage>
        <taxon>Bacteria</taxon>
        <taxon>Bacillati</taxon>
        <taxon>Actinomycetota</taxon>
        <taxon>Actinomycetes</taxon>
        <taxon>Kitasatosporales</taxon>
        <taxon>Streptomycetaceae</taxon>
        <taxon>Kitasatospora</taxon>
    </lineage>
</organism>
<keyword evidence="11 12" id="KW-0472">Membrane</keyword>
<keyword evidence="7" id="KW-0479">Metal-binding</keyword>
<dbReference type="PANTHER" id="PTHR43141:SF5">
    <property type="entry name" value="CYTOCHROME BD-I UBIQUINOL OXIDASE SUBUNIT 2"/>
    <property type="match status" value="1"/>
</dbReference>
<keyword evidence="9 12" id="KW-1133">Transmembrane helix</keyword>
<feature type="transmembrane region" description="Helical" evidence="12">
    <location>
        <begin position="119"/>
        <end position="140"/>
    </location>
</feature>
<evidence type="ECO:0000313" key="13">
    <source>
        <dbReference type="EMBL" id="MBB4949858.1"/>
    </source>
</evidence>
<dbReference type="GO" id="GO:0005886">
    <property type="term" value="C:plasma membrane"/>
    <property type="evidence" value="ECO:0007669"/>
    <property type="project" value="UniProtKB-SubCell"/>
</dbReference>